<dbReference type="PANTHER" id="PTHR47738:SF1">
    <property type="entry name" value="NITROGEN REGULATORY PROTEIN"/>
    <property type="match status" value="1"/>
</dbReference>
<proteinExistence type="predicted"/>
<dbReference type="InterPro" id="IPR016152">
    <property type="entry name" value="PTrfase/Anion_transptr"/>
</dbReference>
<dbReference type="PANTHER" id="PTHR47738">
    <property type="entry name" value="PTS SYSTEM FRUCTOSE-LIKE EIIA COMPONENT-RELATED"/>
    <property type="match status" value="1"/>
</dbReference>
<dbReference type="InterPro" id="IPR002178">
    <property type="entry name" value="PTS_EIIA_type-2_dom"/>
</dbReference>
<dbReference type="CDD" id="cd00211">
    <property type="entry name" value="PTS_IIA_fru"/>
    <property type="match status" value="1"/>
</dbReference>
<evidence type="ECO:0000259" key="1">
    <source>
        <dbReference type="PROSITE" id="PS51094"/>
    </source>
</evidence>
<dbReference type="EC" id="2.7.1.191" evidence="2"/>
<dbReference type="SUPFAM" id="SSF55804">
    <property type="entry name" value="Phoshotransferase/anion transport protein"/>
    <property type="match status" value="1"/>
</dbReference>
<dbReference type="GO" id="GO:0016740">
    <property type="term" value="F:transferase activity"/>
    <property type="evidence" value="ECO:0007669"/>
    <property type="project" value="UniProtKB-KW"/>
</dbReference>
<feature type="domain" description="PTS EIIA type-2" evidence="1">
    <location>
        <begin position="2"/>
        <end position="146"/>
    </location>
</feature>
<protein>
    <submittedName>
        <fullName evidence="2">PTS IIA-like nitrogen-regulatory protein PtsN</fullName>
        <ecNumber evidence="2">2.7.1.191</ecNumber>
    </submittedName>
</protein>
<dbReference type="InterPro" id="IPR051541">
    <property type="entry name" value="PTS_SugarTrans_NitroReg"/>
</dbReference>
<keyword evidence="3" id="KW-1185">Reference proteome</keyword>
<accession>A0A444JB54</accession>
<sequence length="146" mass="16386">MIELTEQCIVLELESTDKKSLLREMAEAAQKNNSELNFETIQQVLMEREQLGSTGVGNGVAIPHGKLHGLEQCMVCFGRSTKGIGFEAKDNKPVHLVVMILSPVNMAEEYLQTLARVSKLMNSESRRNEFLHADSKKNIQQLFNLP</sequence>
<keyword evidence="2" id="KW-0808">Transferase</keyword>
<dbReference type="PROSITE" id="PS51094">
    <property type="entry name" value="PTS_EIIA_TYPE_2"/>
    <property type="match status" value="1"/>
</dbReference>
<name>A0A444JB54_9BACT</name>
<dbReference type="Gene3D" id="3.40.930.10">
    <property type="entry name" value="Mannitol-specific EII, Chain A"/>
    <property type="match status" value="1"/>
</dbReference>
<organism evidence="2 3">
    <name type="scientific">Candidatus Electrothrix marina</name>
    <dbReference type="NCBI Taxonomy" id="1859130"/>
    <lineage>
        <taxon>Bacteria</taxon>
        <taxon>Pseudomonadati</taxon>
        <taxon>Thermodesulfobacteriota</taxon>
        <taxon>Desulfobulbia</taxon>
        <taxon>Desulfobulbales</taxon>
        <taxon>Desulfobulbaceae</taxon>
        <taxon>Candidatus Electrothrix</taxon>
    </lineage>
</organism>
<reference evidence="2 3" key="1">
    <citation type="submission" date="2017-01" db="EMBL/GenBank/DDBJ databases">
        <title>The cable genome- insights into the physiology and evolution of filamentous bacteria capable of sulfide oxidation via long distance electron transfer.</title>
        <authorList>
            <person name="Schreiber L."/>
            <person name="Bjerg J.T."/>
            <person name="Boggild A."/>
            <person name="Van De Vossenberg J."/>
            <person name="Meysman F."/>
            <person name="Nielsen L.P."/>
            <person name="Schramm A."/>
            <person name="Kjeldsen K.U."/>
        </authorList>
    </citation>
    <scope>NUCLEOTIDE SEQUENCE [LARGE SCALE GENOMIC DNA]</scope>
    <source>
        <strain evidence="2">A5</strain>
    </source>
</reference>
<dbReference type="EMBL" id="MTKS01000341">
    <property type="protein sequence ID" value="RWX50318.1"/>
    <property type="molecule type" value="Genomic_DNA"/>
</dbReference>
<dbReference type="Pfam" id="PF00359">
    <property type="entry name" value="PTS_EIIA_2"/>
    <property type="match status" value="1"/>
</dbReference>
<comment type="caution">
    <text evidence="2">The sequence shown here is derived from an EMBL/GenBank/DDBJ whole genome shotgun (WGS) entry which is preliminary data.</text>
</comment>
<dbReference type="PROSITE" id="PS00372">
    <property type="entry name" value="PTS_EIIA_TYPE_2_HIS"/>
    <property type="match status" value="1"/>
</dbReference>
<dbReference type="GO" id="GO:0030295">
    <property type="term" value="F:protein kinase activator activity"/>
    <property type="evidence" value="ECO:0007669"/>
    <property type="project" value="TreeGrafter"/>
</dbReference>
<evidence type="ECO:0000313" key="3">
    <source>
        <dbReference type="Proteomes" id="UP000288892"/>
    </source>
</evidence>
<dbReference type="AlphaFoldDB" id="A0A444JB54"/>
<gene>
    <name evidence="2" type="ORF">VU01_13412</name>
</gene>
<evidence type="ECO:0000313" key="2">
    <source>
        <dbReference type="EMBL" id="RWX50318.1"/>
    </source>
</evidence>
<dbReference type="Proteomes" id="UP000288892">
    <property type="component" value="Unassembled WGS sequence"/>
</dbReference>